<evidence type="ECO:0000256" key="2">
    <source>
        <dbReference type="ARBA" id="ARBA00005745"/>
    </source>
</evidence>
<organism evidence="12 13">
    <name type="scientific">Alkalicella caledoniensis</name>
    <dbReference type="NCBI Taxonomy" id="2731377"/>
    <lineage>
        <taxon>Bacteria</taxon>
        <taxon>Bacillati</taxon>
        <taxon>Bacillota</taxon>
        <taxon>Clostridia</taxon>
        <taxon>Eubacteriales</taxon>
        <taxon>Proteinivoracaceae</taxon>
        <taxon>Alkalicella</taxon>
    </lineage>
</organism>
<keyword evidence="13" id="KW-1185">Reference proteome</keyword>
<keyword evidence="7 10" id="KW-1133">Transmembrane helix</keyword>
<evidence type="ECO:0000256" key="3">
    <source>
        <dbReference type="ARBA" id="ARBA00022448"/>
    </source>
</evidence>
<evidence type="ECO:0000256" key="4">
    <source>
        <dbReference type="ARBA" id="ARBA00022475"/>
    </source>
</evidence>
<dbReference type="PROSITE" id="PS00874">
    <property type="entry name" value="T2SP_F"/>
    <property type="match status" value="1"/>
</dbReference>
<dbReference type="PANTHER" id="PTHR30012:SF0">
    <property type="entry name" value="TYPE II SECRETION SYSTEM PROTEIN F-RELATED"/>
    <property type="match status" value="1"/>
</dbReference>
<dbReference type="RefSeq" id="WP_213166502.1">
    <property type="nucleotide sequence ID" value="NZ_CP058559.1"/>
</dbReference>
<feature type="transmembrane region" description="Helical" evidence="10">
    <location>
        <begin position="373"/>
        <end position="394"/>
    </location>
</feature>
<keyword evidence="6 9" id="KW-0812">Transmembrane</keyword>
<evidence type="ECO:0000259" key="11">
    <source>
        <dbReference type="Pfam" id="PF00482"/>
    </source>
</evidence>
<keyword evidence="8 10" id="KW-0472">Membrane</keyword>
<dbReference type="GO" id="GO:0005886">
    <property type="term" value="C:plasma membrane"/>
    <property type="evidence" value="ECO:0007669"/>
    <property type="project" value="UniProtKB-SubCell"/>
</dbReference>
<dbReference type="InterPro" id="IPR042094">
    <property type="entry name" value="T2SS_GspF_sf"/>
</dbReference>
<dbReference type="PANTHER" id="PTHR30012">
    <property type="entry name" value="GENERAL SECRETION PATHWAY PROTEIN"/>
    <property type="match status" value="1"/>
</dbReference>
<keyword evidence="5" id="KW-0997">Cell inner membrane</keyword>
<evidence type="ECO:0000256" key="6">
    <source>
        <dbReference type="ARBA" id="ARBA00022692"/>
    </source>
</evidence>
<evidence type="ECO:0000313" key="13">
    <source>
        <dbReference type="Proteomes" id="UP000516160"/>
    </source>
</evidence>
<protein>
    <submittedName>
        <fullName evidence="12">Type II secretion system F family protein</fullName>
    </submittedName>
</protein>
<dbReference type="GO" id="GO:0009306">
    <property type="term" value="P:protein secretion"/>
    <property type="evidence" value="ECO:0007669"/>
    <property type="project" value="InterPro"/>
</dbReference>
<comment type="similarity">
    <text evidence="2 9">Belongs to the GSP F family.</text>
</comment>
<dbReference type="InterPro" id="IPR003004">
    <property type="entry name" value="GspF/PilC"/>
</dbReference>
<evidence type="ECO:0000256" key="9">
    <source>
        <dbReference type="RuleBase" id="RU003923"/>
    </source>
</evidence>
<feature type="transmembrane region" description="Helical" evidence="10">
    <location>
        <begin position="221"/>
        <end position="239"/>
    </location>
</feature>
<dbReference type="FunFam" id="1.20.81.30:FF:000001">
    <property type="entry name" value="Type II secretion system protein F"/>
    <property type="match status" value="1"/>
</dbReference>
<dbReference type="AlphaFoldDB" id="A0A7G9WBP5"/>
<keyword evidence="4" id="KW-1003">Cell membrane</keyword>
<comment type="subcellular location">
    <subcellularLocation>
        <location evidence="1">Cell inner membrane</location>
        <topology evidence="1">Multi-pass membrane protein</topology>
    </subcellularLocation>
    <subcellularLocation>
        <location evidence="9">Cell membrane</location>
        <topology evidence="9">Multi-pass membrane protein</topology>
    </subcellularLocation>
</comment>
<accession>A0A7G9WBP5</accession>
<dbReference type="InterPro" id="IPR018076">
    <property type="entry name" value="T2SS_GspF_dom"/>
</dbReference>
<sequence>MLFQYVAKNITGELIKGQLDAEDSKRALHLLREKNLFVLQLKRAQLQTTIKLFQRKVGVKDLALFCSQTSTMLKAGVSITRSLQTVADQTENKLLKDAVTDVIRELENGNTLTDSVKKREDVFPQIFVSLVEAGEAGGVLDTVLERLSLYFESEREIKEKVKSAMTYPMFIGGFALVALVFMLAFIVPNFVSMFDQMGAGDELPLITKILISSSEFLQRNIISLILLICATIFGMRLLLQKPNIRIWWDYRKTRMPVFGKLIKKIAVSRFCRTMSLMTASSVGIVTSLQLVSKAVDNNSFGEEILDVLVGIQEGGTLVQEFKKSRYLDNLTLQMLSVGEETGNLETMLEKIGVYHEQDVKYSTERLASLIEPLMIVVVAIFIGLILAAVLLPMFDMMQHI</sequence>
<keyword evidence="3 9" id="KW-0813">Transport</keyword>
<evidence type="ECO:0000313" key="12">
    <source>
        <dbReference type="EMBL" id="QNO16107.1"/>
    </source>
</evidence>
<dbReference type="Gene3D" id="1.20.81.30">
    <property type="entry name" value="Type II secretion system (T2SS), domain F"/>
    <property type="match status" value="2"/>
</dbReference>
<dbReference type="KEGG" id="acae:HYG86_15695"/>
<dbReference type="PRINTS" id="PR00812">
    <property type="entry name" value="BCTERIALGSPF"/>
</dbReference>
<proteinExistence type="inferred from homology"/>
<gene>
    <name evidence="12" type="ORF">HYG86_15695</name>
</gene>
<feature type="domain" description="Type II secretion system protein GspF" evidence="11">
    <location>
        <begin position="270"/>
        <end position="392"/>
    </location>
</feature>
<feature type="domain" description="Type II secretion system protein GspF" evidence="11">
    <location>
        <begin position="65"/>
        <end position="188"/>
    </location>
</feature>
<reference evidence="12 13" key="1">
    <citation type="submission" date="2020-07" db="EMBL/GenBank/DDBJ databases">
        <title>Alkalicella. sp. LB2 genome.</title>
        <authorList>
            <person name="Postec A."/>
            <person name="Quemeneur M."/>
        </authorList>
    </citation>
    <scope>NUCLEOTIDE SEQUENCE [LARGE SCALE GENOMIC DNA]</scope>
    <source>
        <strain evidence="12 13">LB2</strain>
    </source>
</reference>
<dbReference type="Proteomes" id="UP000516160">
    <property type="component" value="Chromosome"/>
</dbReference>
<evidence type="ECO:0000256" key="8">
    <source>
        <dbReference type="ARBA" id="ARBA00023136"/>
    </source>
</evidence>
<evidence type="ECO:0000256" key="7">
    <source>
        <dbReference type="ARBA" id="ARBA00022989"/>
    </source>
</evidence>
<dbReference type="EMBL" id="CP058559">
    <property type="protein sequence ID" value="QNO16107.1"/>
    <property type="molecule type" value="Genomic_DNA"/>
</dbReference>
<evidence type="ECO:0000256" key="5">
    <source>
        <dbReference type="ARBA" id="ARBA00022519"/>
    </source>
</evidence>
<feature type="transmembrane region" description="Helical" evidence="10">
    <location>
        <begin position="165"/>
        <end position="187"/>
    </location>
</feature>
<evidence type="ECO:0000256" key="10">
    <source>
        <dbReference type="SAM" id="Phobius"/>
    </source>
</evidence>
<evidence type="ECO:0000256" key="1">
    <source>
        <dbReference type="ARBA" id="ARBA00004429"/>
    </source>
</evidence>
<dbReference type="InterPro" id="IPR001992">
    <property type="entry name" value="T2SS_GspF/T4SS_PilC_CS"/>
</dbReference>
<dbReference type="Pfam" id="PF00482">
    <property type="entry name" value="T2SSF"/>
    <property type="match status" value="2"/>
</dbReference>
<name>A0A7G9WBP5_ALKCA</name>